<dbReference type="EMBL" id="RZNC01000002">
    <property type="protein sequence ID" value="RWZ64509.1"/>
    <property type="molecule type" value="Genomic_DNA"/>
</dbReference>
<evidence type="ECO:0000313" key="3">
    <source>
        <dbReference type="Proteomes" id="UP000288603"/>
    </source>
</evidence>
<feature type="transmembrane region" description="Helical" evidence="1">
    <location>
        <begin position="59"/>
        <end position="77"/>
    </location>
</feature>
<accession>A0A3S4E214</accession>
<sequence length="91" mass="9879">MTPPTTPSPTRFERILTFMLVGVSLVSVVCLVVVLIATWVGTTDFGGSVWPVVAMTPYFGLPVAFLILLTLLIVATVRRARTARQADSERS</sequence>
<feature type="transmembrane region" description="Helical" evidence="1">
    <location>
        <begin position="15"/>
        <end position="39"/>
    </location>
</feature>
<keyword evidence="1" id="KW-0472">Membrane</keyword>
<organism evidence="2 3">
    <name type="scientific">Labedella populi</name>
    <dbReference type="NCBI Taxonomy" id="2498850"/>
    <lineage>
        <taxon>Bacteria</taxon>
        <taxon>Bacillati</taxon>
        <taxon>Actinomycetota</taxon>
        <taxon>Actinomycetes</taxon>
        <taxon>Micrococcales</taxon>
        <taxon>Microbacteriaceae</taxon>
        <taxon>Labedella</taxon>
    </lineage>
</organism>
<name>A0A3S4E214_9MICO</name>
<keyword evidence="3" id="KW-1185">Reference proteome</keyword>
<dbReference type="AlphaFoldDB" id="A0A3S4E214"/>
<evidence type="ECO:0000256" key="1">
    <source>
        <dbReference type="SAM" id="Phobius"/>
    </source>
</evidence>
<reference evidence="2 3" key="1">
    <citation type="submission" date="2018-12" db="EMBL/GenBank/DDBJ databases">
        <authorList>
            <person name="Li F."/>
        </authorList>
    </citation>
    <scope>NUCLEOTIDE SEQUENCE [LARGE SCALE GENOMIC DNA]</scope>
    <source>
        <strain evidence="2 3">8H24J-4-2</strain>
    </source>
</reference>
<evidence type="ECO:0000313" key="2">
    <source>
        <dbReference type="EMBL" id="RWZ64509.1"/>
    </source>
</evidence>
<gene>
    <name evidence="2" type="ORF">ELQ92_07040</name>
</gene>
<comment type="caution">
    <text evidence="2">The sequence shown here is derived from an EMBL/GenBank/DDBJ whole genome shotgun (WGS) entry which is preliminary data.</text>
</comment>
<dbReference type="Proteomes" id="UP000288603">
    <property type="component" value="Unassembled WGS sequence"/>
</dbReference>
<protein>
    <submittedName>
        <fullName evidence="2">Multidrug ABC transporter ATPase</fullName>
    </submittedName>
</protein>
<proteinExistence type="predicted"/>
<keyword evidence="1" id="KW-0812">Transmembrane</keyword>
<keyword evidence="1" id="KW-1133">Transmembrane helix</keyword>
<dbReference type="RefSeq" id="WP_128498287.1">
    <property type="nucleotide sequence ID" value="NZ_RZNC01000002.1"/>
</dbReference>